<dbReference type="EMBL" id="JABAHZ010000003">
    <property type="protein sequence ID" value="NLR80229.1"/>
    <property type="molecule type" value="Genomic_DNA"/>
</dbReference>
<sequence length="125" mass="14668">MHNKIPYYWLLILFFPGGLLPLLYVNLVTAQWNPFAMNGQHFTWFYLLCTGGSYFILLLAGYIHRPVIFPVFIRWWLAGIWVLGLARWCQGMYHAKPVGYLLLILLGQFLCWRLSKASLIKKETD</sequence>
<feature type="transmembrane region" description="Helical" evidence="1">
    <location>
        <begin position="44"/>
        <end position="63"/>
    </location>
</feature>
<accession>A0A847SS82</accession>
<dbReference type="RefSeq" id="WP_168739896.1">
    <property type="nucleotide sequence ID" value="NZ_JABAHZ010000003.1"/>
</dbReference>
<reference evidence="2 3" key="1">
    <citation type="submission" date="2020-04" db="EMBL/GenBank/DDBJ databases">
        <authorList>
            <person name="Yin C."/>
        </authorList>
    </citation>
    <scope>NUCLEOTIDE SEQUENCE [LARGE SCALE GENOMIC DNA]</scope>
    <source>
        <strain evidence="2 3">Ak56</strain>
    </source>
</reference>
<keyword evidence="1" id="KW-0812">Transmembrane</keyword>
<protein>
    <submittedName>
        <fullName evidence="2">Uncharacterized protein</fullName>
    </submittedName>
</protein>
<name>A0A847SS82_9BACT</name>
<evidence type="ECO:0000313" key="2">
    <source>
        <dbReference type="EMBL" id="NLR80229.1"/>
    </source>
</evidence>
<evidence type="ECO:0000313" key="3">
    <source>
        <dbReference type="Proteomes" id="UP000552864"/>
    </source>
</evidence>
<keyword evidence="1" id="KW-0472">Membrane</keyword>
<feature type="transmembrane region" description="Helical" evidence="1">
    <location>
        <begin position="7"/>
        <end position="24"/>
    </location>
</feature>
<organism evidence="2 3">
    <name type="scientific">Chitinophaga eiseniae</name>
    <dbReference type="NCBI Taxonomy" id="634771"/>
    <lineage>
        <taxon>Bacteria</taxon>
        <taxon>Pseudomonadati</taxon>
        <taxon>Bacteroidota</taxon>
        <taxon>Chitinophagia</taxon>
        <taxon>Chitinophagales</taxon>
        <taxon>Chitinophagaceae</taxon>
        <taxon>Chitinophaga</taxon>
    </lineage>
</organism>
<dbReference type="Proteomes" id="UP000552864">
    <property type="component" value="Unassembled WGS sequence"/>
</dbReference>
<proteinExistence type="predicted"/>
<gene>
    <name evidence="2" type="ORF">HGH91_16480</name>
</gene>
<dbReference type="AlphaFoldDB" id="A0A847SS82"/>
<feature type="transmembrane region" description="Helical" evidence="1">
    <location>
        <begin position="75"/>
        <end position="93"/>
    </location>
</feature>
<feature type="transmembrane region" description="Helical" evidence="1">
    <location>
        <begin position="99"/>
        <end position="115"/>
    </location>
</feature>
<evidence type="ECO:0000256" key="1">
    <source>
        <dbReference type="SAM" id="Phobius"/>
    </source>
</evidence>
<comment type="caution">
    <text evidence="2">The sequence shown here is derived from an EMBL/GenBank/DDBJ whole genome shotgun (WGS) entry which is preliminary data.</text>
</comment>
<keyword evidence="1" id="KW-1133">Transmembrane helix</keyword>
<keyword evidence="3" id="KW-1185">Reference proteome</keyword>